<evidence type="ECO:0000313" key="2">
    <source>
        <dbReference type="Proteomes" id="UP000828048"/>
    </source>
</evidence>
<sequence>MVHESTPPINPSNGFTKSNSSSTANVTPSLYLSMTPTTSPHSSCHEPTMARSPSSTPPPATTSPWASKKVIDNHGDCCSGDKGHN</sequence>
<comment type="caution">
    <text evidence="1">The sequence shown here is derived from an EMBL/GenBank/DDBJ whole genome shotgun (WGS) entry which is preliminary data.</text>
</comment>
<accession>A0ACB7ZBR2</accession>
<gene>
    <name evidence="1" type="ORF">Vadar_010426</name>
</gene>
<organism evidence="1 2">
    <name type="scientific">Vaccinium darrowii</name>
    <dbReference type="NCBI Taxonomy" id="229202"/>
    <lineage>
        <taxon>Eukaryota</taxon>
        <taxon>Viridiplantae</taxon>
        <taxon>Streptophyta</taxon>
        <taxon>Embryophyta</taxon>
        <taxon>Tracheophyta</taxon>
        <taxon>Spermatophyta</taxon>
        <taxon>Magnoliopsida</taxon>
        <taxon>eudicotyledons</taxon>
        <taxon>Gunneridae</taxon>
        <taxon>Pentapetalae</taxon>
        <taxon>asterids</taxon>
        <taxon>Ericales</taxon>
        <taxon>Ericaceae</taxon>
        <taxon>Vaccinioideae</taxon>
        <taxon>Vaccinieae</taxon>
        <taxon>Vaccinium</taxon>
    </lineage>
</organism>
<dbReference type="Proteomes" id="UP000828048">
    <property type="component" value="Chromosome 12"/>
</dbReference>
<proteinExistence type="predicted"/>
<protein>
    <submittedName>
        <fullName evidence="1">Uncharacterized protein</fullName>
    </submittedName>
</protein>
<keyword evidence="2" id="KW-1185">Reference proteome</keyword>
<name>A0ACB7ZBR2_9ERIC</name>
<reference evidence="1 2" key="1">
    <citation type="journal article" date="2021" name="Hortic Res">
        <title>High-quality reference genome and annotation aids understanding of berry development for evergreen blueberry (Vaccinium darrowii).</title>
        <authorList>
            <person name="Yu J."/>
            <person name="Hulse-Kemp A.M."/>
            <person name="Babiker E."/>
            <person name="Staton M."/>
        </authorList>
    </citation>
    <scope>NUCLEOTIDE SEQUENCE [LARGE SCALE GENOMIC DNA]</scope>
    <source>
        <strain evidence="2">cv. NJ 8807/NJ 8810</strain>
        <tissue evidence="1">Young leaf</tissue>
    </source>
</reference>
<dbReference type="EMBL" id="CM037162">
    <property type="protein sequence ID" value="KAH7862863.1"/>
    <property type="molecule type" value="Genomic_DNA"/>
</dbReference>
<evidence type="ECO:0000313" key="1">
    <source>
        <dbReference type="EMBL" id="KAH7862863.1"/>
    </source>
</evidence>